<comment type="caution">
    <text evidence="1">The sequence shown here is derived from an EMBL/GenBank/DDBJ whole genome shotgun (WGS) entry which is preliminary data.</text>
</comment>
<protein>
    <submittedName>
        <fullName evidence="1">Uncharacterized protein</fullName>
    </submittedName>
</protein>
<name>X0U393_9ZZZZ</name>
<gene>
    <name evidence="1" type="ORF">S01H1_19524</name>
</gene>
<organism evidence="1">
    <name type="scientific">marine sediment metagenome</name>
    <dbReference type="NCBI Taxonomy" id="412755"/>
    <lineage>
        <taxon>unclassified sequences</taxon>
        <taxon>metagenomes</taxon>
        <taxon>ecological metagenomes</taxon>
    </lineage>
</organism>
<dbReference type="AlphaFoldDB" id="X0U393"/>
<dbReference type="EMBL" id="BARS01010554">
    <property type="protein sequence ID" value="GAF94872.1"/>
    <property type="molecule type" value="Genomic_DNA"/>
</dbReference>
<accession>X0U393</accession>
<reference evidence="1" key="1">
    <citation type="journal article" date="2014" name="Front. Microbiol.">
        <title>High frequency of phylogenetically diverse reductive dehalogenase-homologous genes in deep subseafloor sedimentary metagenomes.</title>
        <authorList>
            <person name="Kawai M."/>
            <person name="Futagami T."/>
            <person name="Toyoda A."/>
            <person name="Takaki Y."/>
            <person name="Nishi S."/>
            <person name="Hori S."/>
            <person name="Arai W."/>
            <person name="Tsubouchi T."/>
            <person name="Morono Y."/>
            <person name="Uchiyama I."/>
            <person name="Ito T."/>
            <person name="Fujiyama A."/>
            <person name="Inagaki F."/>
            <person name="Takami H."/>
        </authorList>
    </citation>
    <scope>NUCLEOTIDE SEQUENCE</scope>
    <source>
        <strain evidence="1">Expedition CK06-06</strain>
    </source>
</reference>
<proteinExistence type="predicted"/>
<evidence type="ECO:0000313" key="1">
    <source>
        <dbReference type="EMBL" id="GAF94872.1"/>
    </source>
</evidence>
<sequence length="54" mass="5731">MGVVMEDGFDMCIVEAASDGGEFEGAQGFQADECESKLWVTGEFGGIDQVVIEP</sequence>